<sequence>MPQYKYRGRTAQGVKKEGDVTGKSKKHVIEKLREQGIAMAQLEEVETSFLNQEIVIGNPVKLEHFVIFLRQFSTLLESGVTIVDATNILSKQTSSKPLMRALESIEEELLSGSAFSDAAAKHKKIFPPIFINMVRSGEASGGLEEALDQLAVQFEKEHETKQKIKSALAYPIVIAFVAIAVVIFLLTSVVPMFASMLTDVGGELPAITRFVLGASDFVGGYWWLIILFFLSIVIAIILLKRKPETKYYLDFFVLKIPIFGVLLQKSAIARMTRTLSSLLSSSVPILQSLKIAEKVIDNEVISQTVASSRTALQEGRQLTEPLQDSWVFPPLVVQMISIGEATGSLDAMLGKIANFYEKEVEYATDRLKSLIEPILIVVLAVIVGVIVISLIVPMFQIYNEI</sequence>
<keyword evidence="4" id="KW-1003">Cell membrane</keyword>
<keyword evidence="6 9" id="KW-0812">Transmembrane</keyword>
<keyword evidence="13" id="KW-1185">Reference proteome</keyword>
<dbReference type="EMBL" id="JAPRAT010000005">
    <property type="protein sequence ID" value="MCZ0702408.1"/>
    <property type="molecule type" value="Genomic_DNA"/>
</dbReference>
<evidence type="ECO:0000313" key="12">
    <source>
        <dbReference type="EMBL" id="MCZ0702408.1"/>
    </source>
</evidence>
<evidence type="ECO:0000256" key="9">
    <source>
        <dbReference type="RuleBase" id="RU003923"/>
    </source>
</evidence>
<feature type="transmembrane region" description="Helical" evidence="10">
    <location>
        <begin position="168"/>
        <end position="194"/>
    </location>
</feature>
<organism evidence="12 13">
    <name type="scientific">Natronobacillus azotifigens</name>
    <dbReference type="NCBI Taxonomy" id="472978"/>
    <lineage>
        <taxon>Bacteria</taxon>
        <taxon>Bacillati</taxon>
        <taxon>Bacillota</taxon>
        <taxon>Bacilli</taxon>
        <taxon>Bacillales</taxon>
        <taxon>Bacillaceae</taxon>
        <taxon>Natronobacillus</taxon>
    </lineage>
</organism>
<dbReference type="Pfam" id="PF00482">
    <property type="entry name" value="T2SSF"/>
    <property type="match status" value="2"/>
</dbReference>
<evidence type="ECO:0000313" key="13">
    <source>
        <dbReference type="Proteomes" id="UP001084197"/>
    </source>
</evidence>
<dbReference type="InterPro" id="IPR001992">
    <property type="entry name" value="T2SS_GspF/T4SS_PilC_CS"/>
</dbReference>
<evidence type="ECO:0000256" key="4">
    <source>
        <dbReference type="ARBA" id="ARBA00022475"/>
    </source>
</evidence>
<dbReference type="PANTHER" id="PTHR30012">
    <property type="entry name" value="GENERAL SECRETION PATHWAY PROTEIN"/>
    <property type="match status" value="1"/>
</dbReference>
<proteinExistence type="inferred from homology"/>
<dbReference type="Proteomes" id="UP001084197">
    <property type="component" value="Unassembled WGS sequence"/>
</dbReference>
<name>A0A9J6R9U1_9BACI</name>
<keyword evidence="5" id="KW-0997">Cell inner membrane</keyword>
<evidence type="ECO:0000256" key="1">
    <source>
        <dbReference type="ARBA" id="ARBA00004429"/>
    </source>
</evidence>
<dbReference type="PANTHER" id="PTHR30012:SF0">
    <property type="entry name" value="TYPE II SECRETION SYSTEM PROTEIN F-RELATED"/>
    <property type="match status" value="1"/>
</dbReference>
<evidence type="ECO:0000256" key="3">
    <source>
        <dbReference type="ARBA" id="ARBA00022448"/>
    </source>
</evidence>
<feature type="domain" description="Type II secretion system protein GspF" evidence="11">
    <location>
        <begin position="272"/>
        <end position="393"/>
    </location>
</feature>
<dbReference type="InterPro" id="IPR003004">
    <property type="entry name" value="GspF/PilC"/>
</dbReference>
<reference evidence="12" key="1">
    <citation type="submission" date="2022-11" db="EMBL/GenBank/DDBJ databases">
        <title>WGS of Natronobacillus azotifigens 24KS-1, an anaerobic diazotrophic haloalkaliphile from soda-rich habitats.</title>
        <authorList>
            <person name="Sorokin D.Y."/>
            <person name="Merkel A.Y."/>
        </authorList>
    </citation>
    <scope>NUCLEOTIDE SEQUENCE</scope>
    <source>
        <strain evidence="12">24KS-1</strain>
    </source>
</reference>
<dbReference type="InterPro" id="IPR018076">
    <property type="entry name" value="T2SS_GspF_dom"/>
</dbReference>
<accession>A0A9J6R9U1</accession>
<comment type="similarity">
    <text evidence="2 9">Belongs to the GSP F family.</text>
</comment>
<evidence type="ECO:0000256" key="8">
    <source>
        <dbReference type="ARBA" id="ARBA00023136"/>
    </source>
</evidence>
<dbReference type="GO" id="GO:0005886">
    <property type="term" value="C:plasma membrane"/>
    <property type="evidence" value="ECO:0007669"/>
    <property type="project" value="UniProtKB-SubCell"/>
</dbReference>
<protein>
    <submittedName>
        <fullName evidence="12">Type II secretion system F family protein</fullName>
    </submittedName>
</protein>
<comment type="caution">
    <text evidence="12">The sequence shown here is derived from an EMBL/GenBank/DDBJ whole genome shotgun (WGS) entry which is preliminary data.</text>
</comment>
<dbReference type="PROSITE" id="PS00874">
    <property type="entry name" value="T2SP_F"/>
    <property type="match status" value="1"/>
</dbReference>
<dbReference type="Gene3D" id="1.20.81.30">
    <property type="entry name" value="Type II secretion system (T2SS), domain F"/>
    <property type="match status" value="2"/>
</dbReference>
<evidence type="ECO:0000256" key="7">
    <source>
        <dbReference type="ARBA" id="ARBA00022989"/>
    </source>
</evidence>
<dbReference type="FunFam" id="1.20.81.30:FF:000001">
    <property type="entry name" value="Type II secretion system protein F"/>
    <property type="match status" value="2"/>
</dbReference>
<dbReference type="AlphaFoldDB" id="A0A9J6R9U1"/>
<dbReference type="PRINTS" id="PR00812">
    <property type="entry name" value="BCTERIALGSPF"/>
</dbReference>
<comment type="subcellular location">
    <subcellularLocation>
        <location evidence="1">Cell inner membrane</location>
        <topology evidence="1">Multi-pass membrane protein</topology>
    </subcellularLocation>
    <subcellularLocation>
        <location evidence="9">Cell membrane</location>
        <topology evidence="9">Multi-pass membrane protein</topology>
    </subcellularLocation>
</comment>
<feature type="transmembrane region" description="Helical" evidence="10">
    <location>
        <begin position="220"/>
        <end position="239"/>
    </location>
</feature>
<evidence type="ECO:0000259" key="11">
    <source>
        <dbReference type="Pfam" id="PF00482"/>
    </source>
</evidence>
<evidence type="ECO:0000256" key="2">
    <source>
        <dbReference type="ARBA" id="ARBA00005745"/>
    </source>
</evidence>
<feature type="domain" description="Type II secretion system protein GspF" evidence="11">
    <location>
        <begin position="68"/>
        <end position="191"/>
    </location>
</feature>
<evidence type="ECO:0000256" key="10">
    <source>
        <dbReference type="SAM" id="Phobius"/>
    </source>
</evidence>
<dbReference type="InterPro" id="IPR042094">
    <property type="entry name" value="T2SS_GspF_sf"/>
</dbReference>
<evidence type="ECO:0000256" key="5">
    <source>
        <dbReference type="ARBA" id="ARBA00022519"/>
    </source>
</evidence>
<keyword evidence="8 10" id="KW-0472">Membrane</keyword>
<keyword evidence="3 9" id="KW-0813">Transport</keyword>
<dbReference type="GO" id="GO:0015628">
    <property type="term" value="P:protein secretion by the type II secretion system"/>
    <property type="evidence" value="ECO:0007669"/>
    <property type="project" value="TreeGrafter"/>
</dbReference>
<gene>
    <name evidence="12" type="ORF">OWO01_04180</name>
</gene>
<keyword evidence="7 10" id="KW-1133">Transmembrane helix</keyword>
<evidence type="ECO:0000256" key="6">
    <source>
        <dbReference type="ARBA" id="ARBA00022692"/>
    </source>
</evidence>
<feature type="transmembrane region" description="Helical" evidence="10">
    <location>
        <begin position="374"/>
        <end position="398"/>
    </location>
</feature>